<sequence length="73" mass="8103">MDTATAVGDEPDEELKDERRRRRARDESTGPAVAHAVGERRRLGRRVPAAHQLQITMTCLGRRRGIDAVAVVV</sequence>
<dbReference type="AlphaFoldDB" id="A0AAW0RFZ6"/>
<name>A0AAW0RFZ6_9HYPO</name>
<feature type="non-terminal residue" evidence="2">
    <location>
        <position position="73"/>
    </location>
</feature>
<organism evidence="2 3">
    <name type="scientific">Beauveria asiatica</name>
    <dbReference type="NCBI Taxonomy" id="1069075"/>
    <lineage>
        <taxon>Eukaryota</taxon>
        <taxon>Fungi</taxon>
        <taxon>Dikarya</taxon>
        <taxon>Ascomycota</taxon>
        <taxon>Pezizomycotina</taxon>
        <taxon>Sordariomycetes</taxon>
        <taxon>Hypocreomycetidae</taxon>
        <taxon>Hypocreales</taxon>
        <taxon>Cordycipitaceae</taxon>
        <taxon>Beauveria</taxon>
    </lineage>
</organism>
<keyword evidence="3" id="KW-1185">Reference proteome</keyword>
<dbReference type="EMBL" id="JAAHCF010001350">
    <property type="protein sequence ID" value="KAK8140944.1"/>
    <property type="molecule type" value="Genomic_DNA"/>
</dbReference>
<evidence type="ECO:0000313" key="3">
    <source>
        <dbReference type="Proteomes" id="UP001397290"/>
    </source>
</evidence>
<comment type="caution">
    <text evidence="2">The sequence shown here is derived from an EMBL/GenBank/DDBJ whole genome shotgun (WGS) entry which is preliminary data.</text>
</comment>
<protein>
    <submittedName>
        <fullName evidence="2">Uncharacterized protein</fullName>
    </submittedName>
</protein>
<gene>
    <name evidence="2" type="ORF">G3M48_001303</name>
</gene>
<feature type="region of interest" description="Disordered" evidence="1">
    <location>
        <begin position="1"/>
        <end position="38"/>
    </location>
</feature>
<dbReference type="Proteomes" id="UP001397290">
    <property type="component" value="Unassembled WGS sequence"/>
</dbReference>
<accession>A0AAW0RFZ6</accession>
<reference evidence="2 3" key="1">
    <citation type="submission" date="2020-02" db="EMBL/GenBank/DDBJ databases">
        <title>Comparative genomics of the hypocrealean fungal genus Beauvera.</title>
        <authorList>
            <person name="Showalter D.N."/>
            <person name="Bushley K.E."/>
            <person name="Rehner S.A."/>
        </authorList>
    </citation>
    <scope>NUCLEOTIDE SEQUENCE [LARGE SCALE GENOMIC DNA]</scope>
    <source>
        <strain evidence="2 3">ARSEF4384</strain>
    </source>
</reference>
<evidence type="ECO:0000313" key="2">
    <source>
        <dbReference type="EMBL" id="KAK8140944.1"/>
    </source>
</evidence>
<proteinExistence type="predicted"/>
<evidence type="ECO:0000256" key="1">
    <source>
        <dbReference type="SAM" id="MobiDB-lite"/>
    </source>
</evidence>